<sequence>MSITVDNRPGNRLGSLIRTLLRRMDTPSLPYDKRIINNMPNLYRVIRKGDVVLVEGRSESISRNGCPAPPNRDAYR</sequence>
<comment type="caution">
    <text evidence="2">The sequence shown here is derived from an EMBL/GenBank/DDBJ whole genome shotgun (WGS) entry which is preliminary data.</text>
</comment>
<gene>
    <name evidence="2" type="ORF">dsmv_3281</name>
</gene>
<dbReference type="RefSeq" id="WP_020878371.1">
    <property type="nucleotide sequence ID" value="NZ_ATHJ01000112.1"/>
</dbReference>
<name>S7TDC7_DESML</name>
<reference evidence="2 3" key="1">
    <citation type="journal article" date="2013" name="Genome Announc.">
        <title>Draft genome sequences for three mercury-methylating, sulfate-reducing bacteria.</title>
        <authorList>
            <person name="Brown S.D."/>
            <person name="Hurt R.A.Jr."/>
            <person name="Gilmour C.C."/>
            <person name="Elias D.A."/>
        </authorList>
    </citation>
    <scope>NUCLEOTIDE SEQUENCE [LARGE SCALE GENOMIC DNA]</scope>
    <source>
        <strain evidence="2 3">DSM 2059</strain>
    </source>
</reference>
<dbReference type="STRING" id="897.B2D07_18835"/>
<evidence type="ECO:0000313" key="3">
    <source>
        <dbReference type="Proteomes" id="UP000014977"/>
    </source>
</evidence>
<evidence type="ECO:0000256" key="1">
    <source>
        <dbReference type="SAM" id="MobiDB-lite"/>
    </source>
</evidence>
<keyword evidence="3" id="KW-1185">Reference proteome</keyword>
<protein>
    <submittedName>
        <fullName evidence="2">Uncharacterized protein</fullName>
    </submittedName>
</protein>
<accession>S7TDC7</accession>
<proteinExistence type="predicted"/>
<dbReference type="AlphaFoldDB" id="S7TDC7"/>
<dbReference type="Proteomes" id="UP000014977">
    <property type="component" value="Unassembled WGS sequence"/>
</dbReference>
<evidence type="ECO:0000313" key="2">
    <source>
        <dbReference type="EMBL" id="EPR34580.1"/>
    </source>
</evidence>
<feature type="region of interest" description="Disordered" evidence="1">
    <location>
        <begin position="57"/>
        <end position="76"/>
    </location>
</feature>
<dbReference type="EMBL" id="ATHJ01000112">
    <property type="protein sequence ID" value="EPR34580.1"/>
    <property type="molecule type" value="Genomic_DNA"/>
</dbReference>
<dbReference type="OrthoDB" id="1550427at2"/>
<organism evidence="2 3">
    <name type="scientific">Desulfococcus multivorans DSM 2059</name>
    <dbReference type="NCBI Taxonomy" id="1121405"/>
    <lineage>
        <taxon>Bacteria</taxon>
        <taxon>Pseudomonadati</taxon>
        <taxon>Thermodesulfobacteriota</taxon>
        <taxon>Desulfobacteria</taxon>
        <taxon>Desulfobacterales</taxon>
        <taxon>Desulfococcaceae</taxon>
        <taxon>Desulfococcus</taxon>
    </lineage>
</organism>